<organism evidence="2 3">
    <name type="scientific">Taxus chinensis</name>
    <name type="common">Chinese yew</name>
    <name type="synonym">Taxus wallichiana var. chinensis</name>
    <dbReference type="NCBI Taxonomy" id="29808"/>
    <lineage>
        <taxon>Eukaryota</taxon>
        <taxon>Viridiplantae</taxon>
        <taxon>Streptophyta</taxon>
        <taxon>Embryophyta</taxon>
        <taxon>Tracheophyta</taxon>
        <taxon>Spermatophyta</taxon>
        <taxon>Pinopsida</taxon>
        <taxon>Pinidae</taxon>
        <taxon>Conifers II</taxon>
        <taxon>Cupressales</taxon>
        <taxon>Taxaceae</taxon>
        <taxon>Taxus</taxon>
    </lineage>
</organism>
<dbReference type="EMBL" id="JAHRHJ020000009">
    <property type="protein sequence ID" value="KAH9299961.1"/>
    <property type="molecule type" value="Genomic_DNA"/>
</dbReference>
<dbReference type="Proteomes" id="UP000824469">
    <property type="component" value="Unassembled WGS sequence"/>
</dbReference>
<feature type="non-terminal residue" evidence="2">
    <location>
        <position position="182"/>
    </location>
</feature>
<protein>
    <submittedName>
        <fullName evidence="2">Uncharacterized protein</fullName>
    </submittedName>
</protein>
<sequence length="182" mass="20684">MHFRSHSFREHPQEKQLQEFKRNFEATQRFHHREHLHSGNKHNDLKQRSYDVGAVKNTPGKRQKIKRVESLGIHSKEGENMHLRAHSIPTIFLGQDSRAIYAQDLLRGMECKQLGGSKISSPSLPNHNHVIPLHSKPSKNSVNQLLAKVAVLEPNLENASLSGGRRRASSLSEDGDPFQQLL</sequence>
<name>A0AA38CEM1_TAXCH</name>
<evidence type="ECO:0000313" key="3">
    <source>
        <dbReference type="Proteomes" id="UP000824469"/>
    </source>
</evidence>
<comment type="caution">
    <text evidence="2">The sequence shown here is derived from an EMBL/GenBank/DDBJ whole genome shotgun (WGS) entry which is preliminary data.</text>
</comment>
<proteinExistence type="predicted"/>
<evidence type="ECO:0000313" key="2">
    <source>
        <dbReference type="EMBL" id="KAH9299961.1"/>
    </source>
</evidence>
<evidence type="ECO:0000256" key="1">
    <source>
        <dbReference type="SAM" id="MobiDB-lite"/>
    </source>
</evidence>
<feature type="region of interest" description="Disordered" evidence="1">
    <location>
        <begin position="159"/>
        <end position="182"/>
    </location>
</feature>
<keyword evidence="3" id="KW-1185">Reference proteome</keyword>
<gene>
    <name evidence="2" type="ORF">KI387_011544</name>
</gene>
<accession>A0AA38CEM1</accession>
<reference evidence="2 3" key="1">
    <citation type="journal article" date="2021" name="Nat. Plants">
        <title>The Taxus genome provides insights into paclitaxel biosynthesis.</title>
        <authorList>
            <person name="Xiong X."/>
            <person name="Gou J."/>
            <person name="Liao Q."/>
            <person name="Li Y."/>
            <person name="Zhou Q."/>
            <person name="Bi G."/>
            <person name="Li C."/>
            <person name="Du R."/>
            <person name="Wang X."/>
            <person name="Sun T."/>
            <person name="Guo L."/>
            <person name="Liang H."/>
            <person name="Lu P."/>
            <person name="Wu Y."/>
            <person name="Zhang Z."/>
            <person name="Ro D.K."/>
            <person name="Shang Y."/>
            <person name="Huang S."/>
            <person name="Yan J."/>
        </authorList>
    </citation>
    <scope>NUCLEOTIDE SEQUENCE [LARGE SCALE GENOMIC DNA]</scope>
    <source>
        <strain evidence="2">Ta-2019</strain>
    </source>
</reference>
<dbReference type="AlphaFoldDB" id="A0AA38CEM1"/>